<evidence type="ECO:0000256" key="3">
    <source>
        <dbReference type="SAM" id="SignalP"/>
    </source>
</evidence>
<dbReference type="InterPro" id="IPR050300">
    <property type="entry name" value="GDXG_lipolytic_enzyme"/>
</dbReference>
<dbReference type="SUPFAM" id="SSF53474">
    <property type="entry name" value="alpha/beta-Hydrolases"/>
    <property type="match status" value="1"/>
</dbReference>
<dbReference type="EMBL" id="JACHIG010000019">
    <property type="protein sequence ID" value="MBB5035546.1"/>
    <property type="molecule type" value="Genomic_DNA"/>
</dbReference>
<organism evidence="5 6">
    <name type="scientific">Prosthecobacter vanneervenii</name>
    <dbReference type="NCBI Taxonomy" id="48466"/>
    <lineage>
        <taxon>Bacteria</taxon>
        <taxon>Pseudomonadati</taxon>
        <taxon>Verrucomicrobiota</taxon>
        <taxon>Verrucomicrobiia</taxon>
        <taxon>Verrucomicrobiales</taxon>
        <taxon>Verrucomicrobiaceae</taxon>
        <taxon>Prosthecobacter</taxon>
    </lineage>
</organism>
<evidence type="ECO:0000256" key="1">
    <source>
        <dbReference type="ARBA" id="ARBA00022801"/>
    </source>
</evidence>
<sequence length="322" mass="34384">MTLRAFTTRLVLATLTAVCSATAADAGKPPAATTTPPTAAAEAAPKPSPTTRIALWPGRAPNGDGTFEDCALELEVFLPPAGKGNGAAIVLCPGGGYIRHVTSREGYPIAEWLNAHGIACIILEYRLPRLRHAVPLLDAQRALRQARANATSWYLDPQRIGILGFSAGGHVASTATTHFDAGRADAADPVERQSCRPSFAWFVYPVVTMGPYTHTGSRKELLGEAPPADLVSLYSNEQRVTADTPPVFLAHAVDDKPVPIENSRQFVQAMQTHQRPVELLELPSGGHGLNGCKGPLWEQWKAAALQWSAQQGLIPLLKQGAQ</sequence>
<name>A0A7W7YG21_9BACT</name>
<dbReference type="Proteomes" id="UP000590740">
    <property type="component" value="Unassembled WGS sequence"/>
</dbReference>
<feature type="region of interest" description="Disordered" evidence="2">
    <location>
        <begin position="25"/>
        <end position="49"/>
    </location>
</feature>
<feature type="signal peptide" evidence="3">
    <location>
        <begin position="1"/>
        <end position="23"/>
    </location>
</feature>
<proteinExistence type="predicted"/>
<evidence type="ECO:0000313" key="5">
    <source>
        <dbReference type="EMBL" id="MBB5035546.1"/>
    </source>
</evidence>
<gene>
    <name evidence="5" type="ORF">HNQ65_005159</name>
</gene>
<feature type="domain" description="BD-FAE-like" evidence="4">
    <location>
        <begin position="74"/>
        <end position="269"/>
    </location>
</feature>
<dbReference type="InterPro" id="IPR029058">
    <property type="entry name" value="AB_hydrolase_fold"/>
</dbReference>
<evidence type="ECO:0000313" key="6">
    <source>
        <dbReference type="Proteomes" id="UP000590740"/>
    </source>
</evidence>
<dbReference type="AlphaFoldDB" id="A0A7W7YG21"/>
<evidence type="ECO:0000259" key="4">
    <source>
        <dbReference type="Pfam" id="PF20434"/>
    </source>
</evidence>
<reference evidence="5 6" key="1">
    <citation type="submission" date="2020-08" db="EMBL/GenBank/DDBJ databases">
        <title>Genomic Encyclopedia of Type Strains, Phase IV (KMG-IV): sequencing the most valuable type-strain genomes for metagenomic binning, comparative biology and taxonomic classification.</title>
        <authorList>
            <person name="Goeker M."/>
        </authorList>
    </citation>
    <scope>NUCLEOTIDE SEQUENCE [LARGE SCALE GENOMIC DNA]</scope>
    <source>
        <strain evidence="5 6">DSM 12252</strain>
    </source>
</reference>
<dbReference type="Pfam" id="PF20434">
    <property type="entry name" value="BD-FAE"/>
    <property type="match status" value="1"/>
</dbReference>
<accession>A0A7W7YG21</accession>
<keyword evidence="6" id="KW-1185">Reference proteome</keyword>
<dbReference type="PANTHER" id="PTHR48081:SF6">
    <property type="entry name" value="PEPTIDASE S9 PROLYL OLIGOPEPTIDASE CATALYTIC DOMAIN-CONTAINING PROTEIN"/>
    <property type="match status" value="1"/>
</dbReference>
<comment type="caution">
    <text evidence="5">The sequence shown here is derived from an EMBL/GenBank/DDBJ whole genome shotgun (WGS) entry which is preliminary data.</text>
</comment>
<keyword evidence="1" id="KW-0378">Hydrolase</keyword>
<dbReference type="InterPro" id="IPR049492">
    <property type="entry name" value="BD-FAE-like_dom"/>
</dbReference>
<dbReference type="Gene3D" id="3.40.50.1820">
    <property type="entry name" value="alpha/beta hydrolase"/>
    <property type="match status" value="1"/>
</dbReference>
<protein>
    <submittedName>
        <fullName evidence="5">Acetyl esterase/lipase</fullName>
    </submittedName>
</protein>
<dbReference type="GO" id="GO:0016787">
    <property type="term" value="F:hydrolase activity"/>
    <property type="evidence" value="ECO:0007669"/>
    <property type="project" value="UniProtKB-KW"/>
</dbReference>
<evidence type="ECO:0000256" key="2">
    <source>
        <dbReference type="SAM" id="MobiDB-lite"/>
    </source>
</evidence>
<feature type="chain" id="PRO_5031566851" evidence="3">
    <location>
        <begin position="24"/>
        <end position="322"/>
    </location>
</feature>
<dbReference type="RefSeq" id="WP_184344457.1">
    <property type="nucleotide sequence ID" value="NZ_JACHIG010000019.1"/>
</dbReference>
<keyword evidence="3" id="KW-0732">Signal</keyword>
<dbReference type="PANTHER" id="PTHR48081">
    <property type="entry name" value="AB HYDROLASE SUPERFAMILY PROTEIN C4A8.06C"/>
    <property type="match status" value="1"/>
</dbReference>